<dbReference type="Proteomes" id="UP001150217">
    <property type="component" value="Unassembled WGS sequence"/>
</dbReference>
<name>A0ABQ8V3C9_9AGAR</name>
<organism evidence="1 2">
    <name type="scientific">Lentinula lateritia</name>
    <dbReference type="NCBI Taxonomy" id="40482"/>
    <lineage>
        <taxon>Eukaryota</taxon>
        <taxon>Fungi</taxon>
        <taxon>Dikarya</taxon>
        <taxon>Basidiomycota</taxon>
        <taxon>Agaricomycotina</taxon>
        <taxon>Agaricomycetes</taxon>
        <taxon>Agaricomycetidae</taxon>
        <taxon>Agaricales</taxon>
        <taxon>Marasmiineae</taxon>
        <taxon>Omphalotaceae</taxon>
        <taxon>Lentinula</taxon>
    </lineage>
</organism>
<gene>
    <name evidence="1" type="ORF">C8R41DRAFT_925022</name>
</gene>
<comment type="caution">
    <text evidence="1">The sequence shown here is derived from an EMBL/GenBank/DDBJ whole genome shotgun (WGS) entry which is preliminary data.</text>
</comment>
<reference evidence="1" key="1">
    <citation type="submission" date="2022-08" db="EMBL/GenBank/DDBJ databases">
        <title>A Global Phylogenomic Analysis of the Shiitake Genus Lentinula.</title>
        <authorList>
            <consortium name="DOE Joint Genome Institute"/>
            <person name="Sierra-Patev S."/>
            <person name="Min B."/>
            <person name="Naranjo-Ortiz M."/>
            <person name="Looney B."/>
            <person name="Konkel Z."/>
            <person name="Slot J.C."/>
            <person name="Sakamoto Y."/>
            <person name="Steenwyk J.L."/>
            <person name="Rokas A."/>
            <person name="Carro J."/>
            <person name="Camarero S."/>
            <person name="Ferreira P."/>
            <person name="Molpeceres G."/>
            <person name="Ruiz-Duenas F.J."/>
            <person name="Serrano A."/>
            <person name="Henrissat B."/>
            <person name="Drula E."/>
            <person name="Hughes K.W."/>
            <person name="Mata J.L."/>
            <person name="Ishikawa N.K."/>
            <person name="Vargas-Isla R."/>
            <person name="Ushijima S."/>
            <person name="Smith C.A."/>
            <person name="Ahrendt S."/>
            <person name="Andreopoulos W."/>
            <person name="He G."/>
            <person name="Labutti K."/>
            <person name="Lipzen A."/>
            <person name="Ng V."/>
            <person name="Riley R."/>
            <person name="Sandor L."/>
            <person name="Barry K."/>
            <person name="Martinez A.T."/>
            <person name="Xiao Y."/>
            <person name="Gibbons J.G."/>
            <person name="Terashima K."/>
            <person name="Grigoriev I.V."/>
            <person name="Hibbett D.S."/>
        </authorList>
    </citation>
    <scope>NUCLEOTIDE SEQUENCE</scope>
    <source>
        <strain evidence="1">RHP3577 ss4</strain>
    </source>
</reference>
<protein>
    <submittedName>
        <fullName evidence="1">Uncharacterized protein</fullName>
    </submittedName>
</protein>
<evidence type="ECO:0000313" key="1">
    <source>
        <dbReference type="EMBL" id="KAJ4469833.1"/>
    </source>
</evidence>
<evidence type="ECO:0000313" key="2">
    <source>
        <dbReference type="Proteomes" id="UP001150217"/>
    </source>
</evidence>
<dbReference type="EMBL" id="JANVFT010000094">
    <property type="protein sequence ID" value="KAJ4469833.1"/>
    <property type="molecule type" value="Genomic_DNA"/>
</dbReference>
<sequence>MDKSLTLKDLFSYVPSFCMIWYQADSHVGLKGYWWNWLSWGNISFLSSSRKATIRATARSTAAKSQAIFPQATTAQLDILEVPTLTSDHTAALKDAEASIHSASPVYGNYRIGSLFLDFQAAFGTRVLTEKDSGYITP</sequence>
<keyword evidence="2" id="KW-1185">Reference proteome</keyword>
<accession>A0ABQ8V3C9</accession>
<proteinExistence type="predicted"/>